<dbReference type="GO" id="GO:0005886">
    <property type="term" value="C:plasma membrane"/>
    <property type="evidence" value="ECO:0007669"/>
    <property type="project" value="UniProtKB-SubCell"/>
</dbReference>
<feature type="transmembrane region" description="Helical" evidence="7">
    <location>
        <begin position="218"/>
        <end position="242"/>
    </location>
</feature>
<dbReference type="RefSeq" id="WP_152751433.1">
    <property type="nucleotide sequence ID" value="NZ_SPSE01000018.1"/>
</dbReference>
<feature type="transmembrane region" description="Helical" evidence="7">
    <location>
        <begin position="368"/>
        <end position="384"/>
    </location>
</feature>
<feature type="transmembrane region" description="Helical" evidence="7">
    <location>
        <begin position="304"/>
        <end position="327"/>
    </location>
</feature>
<feature type="transmembrane region" description="Helical" evidence="7">
    <location>
        <begin position="167"/>
        <end position="186"/>
    </location>
</feature>
<feature type="transmembrane region" description="Helical" evidence="7">
    <location>
        <begin position="280"/>
        <end position="298"/>
    </location>
</feature>
<evidence type="ECO:0000256" key="1">
    <source>
        <dbReference type="ARBA" id="ARBA00004651"/>
    </source>
</evidence>
<keyword evidence="5 7" id="KW-1133">Transmembrane helix</keyword>
<feature type="transmembrane region" description="Helical" evidence="7">
    <location>
        <begin position="136"/>
        <end position="155"/>
    </location>
</feature>
<evidence type="ECO:0000256" key="6">
    <source>
        <dbReference type="ARBA" id="ARBA00023136"/>
    </source>
</evidence>
<name>A0A5N7ILD3_9CLOT</name>
<comment type="caution">
    <text evidence="9">The sequence shown here is derived from an EMBL/GenBank/DDBJ whole genome shotgun (WGS) entry which is preliminary data.</text>
</comment>
<dbReference type="InterPro" id="IPR050171">
    <property type="entry name" value="MFS_Transporters"/>
</dbReference>
<feature type="transmembrane region" description="Helical" evidence="7">
    <location>
        <begin position="339"/>
        <end position="362"/>
    </location>
</feature>
<dbReference type="Proteomes" id="UP000342249">
    <property type="component" value="Unassembled WGS sequence"/>
</dbReference>
<dbReference type="AlphaFoldDB" id="A0A5N7ILD3"/>
<dbReference type="Pfam" id="PF07690">
    <property type="entry name" value="MFS_1"/>
    <property type="match status" value="1"/>
</dbReference>
<dbReference type="InterPro" id="IPR020846">
    <property type="entry name" value="MFS_dom"/>
</dbReference>
<reference evidence="9 10" key="1">
    <citation type="journal article" date="2019" name="Lett. Appl. Microbiol.">
        <title>A case of 'blown pack' spoilage of vacuum-packaged pork likely associated with Clostridium estertheticum in Canada.</title>
        <authorList>
            <person name="Zhang P."/>
            <person name="Ward P."/>
            <person name="McMullen L.M."/>
            <person name="Yang X."/>
        </authorList>
    </citation>
    <scope>NUCLEOTIDE SEQUENCE [LARGE SCALE GENOMIC DNA]</scope>
    <source>
        <strain evidence="9 10">MA19</strain>
    </source>
</reference>
<keyword evidence="6 7" id="KW-0472">Membrane</keyword>
<sequence>MNNKIFTRNELLFLITISLALGIRQMAMTIVMPFISTYSRTLSYSNATLAGVALGIFGLTQAIFQIPFGIWSDKIGNKRVILIGLLQVIIGLVIAFFAKSIYMLIFARALQGSGAILASGYSWIICSVDNKKRPRALSILGMIVGFFAASAFALGPLINNYISVRQMFLVCALLISLVWIMILFFLKETHDESSCAIPENQLKIGEGIKVLLRNKKFLGLNLAGFLNNYIMVSVFYIVPIYLEKITGTSGMWKIFMPAVIIAIIFMKKYIIFVEKGSSSNLIMLAFILSAIGICFYFKNQSFYFILIGSILFMTGYILLATVIPSAANDIAENSYRGAANGIINSFQYIGSFVGSVITGLLWSNHKNIALFLIIAVCMMGLFTVKKAKRSSFKKINLGK</sequence>
<dbReference type="PANTHER" id="PTHR23517">
    <property type="entry name" value="RESISTANCE PROTEIN MDTM, PUTATIVE-RELATED-RELATED"/>
    <property type="match status" value="1"/>
</dbReference>
<feature type="transmembrane region" description="Helical" evidence="7">
    <location>
        <begin position="254"/>
        <end position="273"/>
    </location>
</feature>
<accession>A0A5N7ILD3</accession>
<dbReference type="InterPro" id="IPR011701">
    <property type="entry name" value="MFS"/>
</dbReference>
<keyword evidence="2" id="KW-0813">Transport</keyword>
<feature type="transmembrane region" description="Helical" evidence="7">
    <location>
        <begin position="80"/>
        <end position="98"/>
    </location>
</feature>
<dbReference type="SUPFAM" id="SSF103473">
    <property type="entry name" value="MFS general substrate transporter"/>
    <property type="match status" value="1"/>
</dbReference>
<evidence type="ECO:0000313" key="9">
    <source>
        <dbReference type="EMBL" id="MPQ61803.1"/>
    </source>
</evidence>
<evidence type="ECO:0000259" key="8">
    <source>
        <dbReference type="PROSITE" id="PS50850"/>
    </source>
</evidence>
<gene>
    <name evidence="9" type="ORF">E4V82_06705</name>
</gene>
<dbReference type="PANTHER" id="PTHR23517:SF2">
    <property type="entry name" value="MULTIDRUG RESISTANCE PROTEIN MDTH"/>
    <property type="match status" value="1"/>
</dbReference>
<feature type="transmembrane region" description="Helical" evidence="7">
    <location>
        <begin position="47"/>
        <end position="68"/>
    </location>
</feature>
<evidence type="ECO:0000256" key="7">
    <source>
        <dbReference type="SAM" id="Phobius"/>
    </source>
</evidence>
<dbReference type="EMBL" id="SPSF01000016">
    <property type="protein sequence ID" value="MPQ61803.1"/>
    <property type="molecule type" value="Genomic_DNA"/>
</dbReference>
<evidence type="ECO:0000256" key="5">
    <source>
        <dbReference type="ARBA" id="ARBA00022989"/>
    </source>
</evidence>
<proteinExistence type="predicted"/>
<evidence type="ECO:0000256" key="4">
    <source>
        <dbReference type="ARBA" id="ARBA00022692"/>
    </source>
</evidence>
<dbReference type="PROSITE" id="PS50850">
    <property type="entry name" value="MFS"/>
    <property type="match status" value="1"/>
</dbReference>
<evidence type="ECO:0000313" key="10">
    <source>
        <dbReference type="Proteomes" id="UP000342249"/>
    </source>
</evidence>
<feature type="transmembrane region" description="Helical" evidence="7">
    <location>
        <begin position="104"/>
        <end position="124"/>
    </location>
</feature>
<dbReference type="Gene3D" id="1.20.1250.20">
    <property type="entry name" value="MFS general substrate transporter like domains"/>
    <property type="match status" value="1"/>
</dbReference>
<evidence type="ECO:0000256" key="2">
    <source>
        <dbReference type="ARBA" id="ARBA00022448"/>
    </source>
</evidence>
<dbReference type="InterPro" id="IPR036259">
    <property type="entry name" value="MFS_trans_sf"/>
</dbReference>
<feature type="transmembrane region" description="Helical" evidence="7">
    <location>
        <begin position="12"/>
        <end position="35"/>
    </location>
</feature>
<protein>
    <submittedName>
        <fullName evidence="9">MFS transporter</fullName>
    </submittedName>
</protein>
<comment type="subcellular location">
    <subcellularLocation>
        <location evidence="1">Cell membrane</location>
        <topology evidence="1">Multi-pass membrane protein</topology>
    </subcellularLocation>
</comment>
<feature type="domain" description="Major facilitator superfamily (MFS) profile" evidence="8">
    <location>
        <begin position="13"/>
        <end position="392"/>
    </location>
</feature>
<evidence type="ECO:0000256" key="3">
    <source>
        <dbReference type="ARBA" id="ARBA00022475"/>
    </source>
</evidence>
<dbReference type="GO" id="GO:0022857">
    <property type="term" value="F:transmembrane transporter activity"/>
    <property type="evidence" value="ECO:0007669"/>
    <property type="project" value="InterPro"/>
</dbReference>
<keyword evidence="3" id="KW-1003">Cell membrane</keyword>
<dbReference type="CDD" id="cd17472">
    <property type="entry name" value="MFS_YajR_like"/>
    <property type="match status" value="1"/>
</dbReference>
<keyword evidence="4 7" id="KW-0812">Transmembrane</keyword>
<organism evidence="9 10">
    <name type="scientific">Clostridium estertheticum</name>
    <dbReference type="NCBI Taxonomy" id="238834"/>
    <lineage>
        <taxon>Bacteria</taxon>
        <taxon>Bacillati</taxon>
        <taxon>Bacillota</taxon>
        <taxon>Clostridia</taxon>
        <taxon>Eubacteriales</taxon>
        <taxon>Clostridiaceae</taxon>
        <taxon>Clostridium</taxon>
    </lineage>
</organism>